<dbReference type="Pfam" id="PF04495">
    <property type="entry name" value="GRASP55_65"/>
    <property type="match status" value="1"/>
</dbReference>
<feature type="compositionally biased region" description="Polar residues" evidence="6">
    <location>
        <begin position="313"/>
        <end position="322"/>
    </location>
</feature>
<evidence type="ECO:0000259" key="7">
    <source>
        <dbReference type="PROSITE" id="PS51865"/>
    </source>
</evidence>
<dbReference type="InterPro" id="IPR007583">
    <property type="entry name" value="GRASP55_65"/>
</dbReference>
<feature type="domain" description="PDZ GRASP-type" evidence="7">
    <location>
        <begin position="109"/>
        <end position="198"/>
    </location>
</feature>
<dbReference type="OrthoDB" id="3318at2759"/>
<feature type="region of interest" description="Disordered" evidence="6">
    <location>
        <begin position="215"/>
        <end position="402"/>
    </location>
</feature>
<dbReference type="OMA" id="SSTQHIW"/>
<dbReference type="InterPro" id="IPR024958">
    <property type="entry name" value="GRASP_PDZ"/>
</dbReference>
<dbReference type="PANTHER" id="PTHR12893">
    <property type="entry name" value="GOLGI REASSEMBLY STACKING PROTEIN GRASP"/>
    <property type="match status" value="1"/>
</dbReference>
<dbReference type="FunFam" id="2.30.42.10:FF:000026">
    <property type="entry name" value="Golgi reassembly stacking protein 2"/>
    <property type="match status" value="1"/>
</dbReference>
<dbReference type="eggNOG" id="KOG3834">
    <property type="taxonomic scope" value="Eukaryota"/>
</dbReference>
<accession>U4LEC7</accession>
<feature type="compositionally biased region" description="Basic and acidic residues" evidence="6">
    <location>
        <begin position="343"/>
        <end position="357"/>
    </location>
</feature>
<evidence type="ECO:0000256" key="1">
    <source>
        <dbReference type="ARBA" id="ARBA00004394"/>
    </source>
</evidence>
<dbReference type="Gene3D" id="2.30.42.10">
    <property type="match status" value="2"/>
</dbReference>
<dbReference type="STRING" id="1076935.U4LEC7"/>
<dbReference type="Proteomes" id="UP000018144">
    <property type="component" value="Unassembled WGS sequence"/>
</dbReference>
<dbReference type="GO" id="GO:0007030">
    <property type="term" value="P:Golgi organization"/>
    <property type="evidence" value="ECO:0007669"/>
    <property type="project" value="TreeGrafter"/>
</dbReference>
<keyword evidence="2" id="KW-0677">Repeat</keyword>
<evidence type="ECO:0000313" key="9">
    <source>
        <dbReference type="Proteomes" id="UP000018144"/>
    </source>
</evidence>
<comment type="subcellular location">
    <subcellularLocation>
        <location evidence="1">Golgi apparatus membrane</location>
    </subcellularLocation>
</comment>
<evidence type="ECO:0000313" key="8">
    <source>
        <dbReference type="EMBL" id="CCX30469.1"/>
    </source>
</evidence>
<feature type="binding site" evidence="5">
    <location>
        <position position="102"/>
    </location>
    <ligand>
        <name>Zn(2+)</name>
        <dbReference type="ChEBI" id="CHEBI:29105"/>
    </ligand>
</feature>
<dbReference type="GO" id="GO:0046872">
    <property type="term" value="F:metal ion binding"/>
    <property type="evidence" value="ECO:0007669"/>
    <property type="project" value="UniProtKB-KW"/>
</dbReference>
<evidence type="ECO:0000256" key="5">
    <source>
        <dbReference type="PIRSR" id="PIRSR607583-1"/>
    </source>
</evidence>
<name>U4LEC7_PYROM</name>
<dbReference type="GO" id="GO:0000139">
    <property type="term" value="C:Golgi membrane"/>
    <property type="evidence" value="ECO:0007669"/>
    <property type="project" value="UniProtKB-SubCell"/>
</dbReference>
<protein>
    <submittedName>
        <fullName evidence="8">Similar to Uncharacterized protein C1D4.02c acc. no. Q10149</fullName>
    </submittedName>
</protein>
<keyword evidence="5" id="KW-0862">Zinc</keyword>
<dbReference type="AlphaFoldDB" id="U4LEC7"/>
<keyword evidence="3" id="KW-0333">Golgi apparatus</keyword>
<evidence type="ECO:0000256" key="6">
    <source>
        <dbReference type="SAM" id="MobiDB-lite"/>
    </source>
</evidence>
<organism evidence="8 9">
    <name type="scientific">Pyronema omphalodes (strain CBS 100304)</name>
    <name type="common">Pyronema confluens</name>
    <dbReference type="NCBI Taxonomy" id="1076935"/>
    <lineage>
        <taxon>Eukaryota</taxon>
        <taxon>Fungi</taxon>
        <taxon>Dikarya</taxon>
        <taxon>Ascomycota</taxon>
        <taxon>Pezizomycotina</taxon>
        <taxon>Pezizomycetes</taxon>
        <taxon>Pezizales</taxon>
        <taxon>Pyronemataceae</taxon>
        <taxon>Pyronema</taxon>
    </lineage>
</organism>
<evidence type="ECO:0000256" key="3">
    <source>
        <dbReference type="ARBA" id="ARBA00023034"/>
    </source>
</evidence>
<keyword evidence="9" id="KW-1185">Reference proteome</keyword>
<keyword evidence="4" id="KW-0472">Membrane</keyword>
<keyword evidence="5" id="KW-0479">Metal-binding</keyword>
<dbReference type="PANTHER" id="PTHR12893:SF0">
    <property type="entry name" value="GRASP65"/>
    <property type="match status" value="1"/>
</dbReference>
<feature type="compositionally biased region" description="Polar residues" evidence="6">
    <location>
        <begin position="252"/>
        <end position="265"/>
    </location>
</feature>
<reference evidence="8 9" key="1">
    <citation type="journal article" date="2013" name="PLoS Genet.">
        <title>The genome and development-dependent transcriptomes of Pyronema confluens: a window into fungal evolution.</title>
        <authorList>
            <person name="Traeger S."/>
            <person name="Altegoer F."/>
            <person name="Freitag M."/>
            <person name="Gabaldon T."/>
            <person name="Kempken F."/>
            <person name="Kumar A."/>
            <person name="Marcet-Houben M."/>
            <person name="Poggeler S."/>
            <person name="Stajich J.E."/>
            <person name="Nowrousian M."/>
        </authorList>
    </citation>
    <scope>NUCLEOTIDE SEQUENCE [LARGE SCALE GENOMIC DNA]</scope>
    <source>
        <strain evidence="9">CBS 100304</strain>
        <tissue evidence="8">Vegetative mycelium</tissue>
    </source>
</reference>
<sequence length="402" mass="43271">MSWLKKFLPLGEQPRQGVSFGFQVLKNTNTLIPIEPWFDFICGINGRLVEDGNSYLFSKEIENSAGRDVYFTVWSAKGHRLRDIPVSVPSSSLSLGLTLQWCPIIATEDIWHILDVAASSPADYAGLLPYSDYILGSPDGLVRGESGLGELVEQHMDRPLRLFVYNHEYDCCRELHITPTRSWGGEGALGCVLGYGALHRIPAPLSEPVQGPGETLFSNSPRVSGDYTRPGGYGAVVGKDPEEEEFPPTEPGNLSNFTTPTSTVPPYQFTPMAHPPFSPGSSLLSGQKSPPPASSPHGAPPLGPNPGPPMGTATMQTRSTTAPVAARHKARHAHNFDASIMDDYLREGEQKSMELEGTRSATPKAGLPPPPKRSSVAPPPRRETPGATSPTVEGGERGGEVD</sequence>
<evidence type="ECO:0000256" key="4">
    <source>
        <dbReference type="ARBA" id="ARBA00023136"/>
    </source>
</evidence>
<feature type="domain" description="PDZ GRASP-type" evidence="7">
    <location>
        <begin position="20"/>
        <end position="104"/>
    </location>
</feature>
<gene>
    <name evidence="8" type="ORF">PCON_08668</name>
</gene>
<proteinExistence type="predicted"/>
<dbReference type="PROSITE" id="PS51865">
    <property type="entry name" value="PDZ_GRASP"/>
    <property type="match status" value="2"/>
</dbReference>
<dbReference type="InterPro" id="IPR036034">
    <property type="entry name" value="PDZ_sf"/>
</dbReference>
<feature type="compositionally biased region" description="Pro residues" evidence="6">
    <location>
        <begin position="289"/>
        <end position="309"/>
    </location>
</feature>
<dbReference type="EMBL" id="HF935441">
    <property type="protein sequence ID" value="CCX30469.1"/>
    <property type="molecule type" value="Genomic_DNA"/>
</dbReference>
<evidence type="ECO:0000256" key="2">
    <source>
        <dbReference type="ARBA" id="ARBA00022737"/>
    </source>
</evidence>